<reference evidence="2" key="1">
    <citation type="submission" date="2020-09" db="EMBL/GenBank/DDBJ databases">
        <title>Brevundimonas sp. LVF2 isolated from a puddle in Goettingen, Germany.</title>
        <authorList>
            <person name="Friedrich I."/>
            <person name="Klassen A."/>
            <person name="Hannes N."/>
            <person name="Schneider D."/>
            <person name="Hertel R."/>
            <person name="Daniel R."/>
        </authorList>
    </citation>
    <scope>NUCLEOTIDE SEQUENCE</scope>
    <source>
        <strain evidence="2">LVF2</strain>
    </source>
</reference>
<feature type="compositionally biased region" description="Basic and acidic residues" evidence="1">
    <location>
        <begin position="61"/>
        <end position="70"/>
    </location>
</feature>
<gene>
    <name evidence="2" type="ORF">IFJ75_08485</name>
</gene>
<dbReference type="EMBL" id="CP062222">
    <property type="protein sequence ID" value="QTC92865.1"/>
    <property type="molecule type" value="Genomic_DNA"/>
</dbReference>
<protein>
    <submittedName>
        <fullName evidence="2">Uncharacterized protein</fullName>
    </submittedName>
</protein>
<sequence>MSSTLTATFTTRREAELVVERLVQEFKLDRKAIAVQADGDESTVGETTSGGDAPSVGPGAEGREDAPVEGRIRVSVSPEAGGDPEAVRSAFAEFGGESA</sequence>
<keyword evidence="3" id="KW-1185">Reference proteome</keyword>
<name>A0A975C6H0_9CAUL</name>
<proteinExistence type="predicted"/>
<accession>A0A975C6H0</accession>
<organism evidence="2 3">
    <name type="scientific">Brevundimonas goettingensis</name>
    <dbReference type="NCBI Taxonomy" id="2774190"/>
    <lineage>
        <taxon>Bacteria</taxon>
        <taxon>Pseudomonadati</taxon>
        <taxon>Pseudomonadota</taxon>
        <taxon>Alphaproteobacteria</taxon>
        <taxon>Caulobacterales</taxon>
        <taxon>Caulobacteraceae</taxon>
        <taxon>Brevundimonas</taxon>
    </lineage>
</organism>
<dbReference type="Proteomes" id="UP000663918">
    <property type="component" value="Chromosome"/>
</dbReference>
<dbReference type="AlphaFoldDB" id="A0A975C6H0"/>
<evidence type="ECO:0000256" key="1">
    <source>
        <dbReference type="SAM" id="MobiDB-lite"/>
    </source>
</evidence>
<evidence type="ECO:0000313" key="3">
    <source>
        <dbReference type="Proteomes" id="UP000663918"/>
    </source>
</evidence>
<feature type="region of interest" description="Disordered" evidence="1">
    <location>
        <begin position="37"/>
        <end position="70"/>
    </location>
</feature>
<dbReference type="KEGG" id="bgoe:IFJ75_08485"/>
<evidence type="ECO:0000313" key="2">
    <source>
        <dbReference type="EMBL" id="QTC92865.1"/>
    </source>
</evidence>
<dbReference type="RefSeq" id="WP_207932145.1">
    <property type="nucleotide sequence ID" value="NZ_CP062222.1"/>
</dbReference>